<dbReference type="RefSeq" id="WP_070372563.1">
    <property type="nucleotide sequence ID" value="NZ_LKEU01000043.1"/>
</dbReference>
<organism evidence="1 2">
    <name type="scientific">Acetobacterium wieringae</name>
    <dbReference type="NCBI Taxonomy" id="52694"/>
    <lineage>
        <taxon>Bacteria</taxon>
        <taxon>Bacillati</taxon>
        <taxon>Bacillota</taxon>
        <taxon>Clostridia</taxon>
        <taxon>Eubacteriales</taxon>
        <taxon>Eubacteriaceae</taxon>
        <taxon>Acetobacterium</taxon>
    </lineage>
</organism>
<sequence>MNDERLMAIIKTTAEEAAECSSSMTLLKFQKGNLMKDNKRSTFKKTESLLYNYPKFKQIIKEREEVLSHESNFFPAGKSADIVRYSKQSQGTKDIDEIIKEKHDAYELSLERTKRSVKLIDDALGKLIEDPYYEIIPAKYFESKTHEQIAEMFGKDISTITRNKSRLVNELKIILFSDEAIVELFT</sequence>
<reference evidence="1 2" key="1">
    <citation type="submission" date="2015-09" db="EMBL/GenBank/DDBJ databases">
        <title>Genome sequence of Acetobacterium wieringae DSM 1911.</title>
        <authorList>
            <person name="Poehlein A."/>
            <person name="Bengelsdorf F.R."/>
            <person name="Schiel-Bengelsdorf B."/>
            <person name="Duerre P."/>
            <person name="Daniel R."/>
        </authorList>
    </citation>
    <scope>NUCLEOTIDE SEQUENCE [LARGE SCALE GENOMIC DNA]</scope>
    <source>
        <strain evidence="1 2">DSM 1911</strain>
    </source>
</reference>
<dbReference type="Proteomes" id="UP000176244">
    <property type="component" value="Unassembled WGS sequence"/>
</dbReference>
<dbReference type="InterPro" id="IPR036388">
    <property type="entry name" value="WH-like_DNA-bd_sf"/>
</dbReference>
<evidence type="ECO:0008006" key="3">
    <source>
        <dbReference type="Google" id="ProtNLM"/>
    </source>
</evidence>
<evidence type="ECO:0000313" key="2">
    <source>
        <dbReference type="Proteomes" id="UP000176244"/>
    </source>
</evidence>
<dbReference type="SUPFAM" id="SSF88659">
    <property type="entry name" value="Sigma3 and sigma4 domains of RNA polymerase sigma factors"/>
    <property type="match status" value="1"/>
</dbReference>
<dbReference type="OrthoDB" id="1667023at2"/>
<dbReference type="STRING" id="52694.ACWI_33120"/>
<dbReference type="EMBL" id="LKEU01000043">
    <property type="protein sequence ID" value="OFV69268.1"/>
    <property type="molecule type" value="Genomic_DNA"/>
</dbReference>
<dbReference type="AlphaFoldDB" id="A0A1F2PDC7"/>
<dbReference type="InterPro" id="IPR013324">
    <property type="entry name" value="RNA_pol_sigma_r3/r4-like"/>
</dbReference>
<name>A0A1F2PDC7_9FIRM</name>
<dbReference type="Gene3D" id="1.10.10.10">
    <property type="entry name" value="Winged helix-like DNA-binding domain superfamily/Winged helix DNA-binding domain"/>
    <property type="match status" value="1"/>
</dbReference>
<protein>
    <recommendedName>
        <fullName evidence="3">Sigma-70 family RNA polymerase sigma factor</fullName>
    </recommendedName>
</protein>
<gene>
    <name evidence="1" type="ORF">ACWI_33120</name>
</gene>
<accession>A0A1F2PDC7</accession>
<comment type="caution">
    <text evidence="1">The sequence shown here is derived from an EMBL/GenBank/DDBJ whole genome shotgun (WGS) entry which is preliminary data.</text>
</comment>
<proteinExistence type="predicted"/>
<evidence type="ECO:0000313" key="1">
    <source>
        <dbReference type="EMBL" id="OFV69268.1"/>
    </source>
</evidence>